<dbReference type="AlphaFoldDB" id="A0AAV5JSD8"/>
<evidence type="ECO:0000256" key="1">
    <source>
        <dbReference type="SAM" id="Coils"/>
    </source>
</evidence>
<name>A0AAV5JSD8_9ROSI</name>
<accession>A0AAV5JSD8</accession>
<gene>
    <name evidence="2" type="ORF">SLEP1_g25204</name>
</gene>
<keyword evidence="1" id="KW-0175">Coiled coil</keyword>
<reference evidence="2 3" key="1">
    <citation type="journal article" date="2021" name="Commun. Biol.">
        <title>The genome of Shorea leprosula (Dipterocarpaceae) highlights the ecological relevance of drought in aseasonal tropical rainforests.</title>
        <authorList>
            <person name="Ng K.K.S."/>
            <person name="Kobayashi M.J."/>
            <person name="Fawcett J.A."/>
            <person name="Hatakeyama M."/>
            <person name="Paape T."/>
            <person name="Ng C.H."/>
            <person name="Ang C.C."/>
            <person name="Tnah L.H."/>
            <person name="Lee C.T."/>
            <person name="Nishiyama T."/>
            <person name="Sese J."/>
            <person name="O'Brien M.J."/>
            <person name="Copetti D."/>
            <person name="Mohd Noor M.I."/>
            <person name="Ong R.C."/>
            <person name="Putra M."/>
            <person name="Sireger I.Z."/>
            <person name="Indrioko S."/>
            <person name="Kosugi Y."/>
            <person name="Izuno A."/>
            <person name="Isagi Y."/>
            <person name="Lee S.L."/>
            <person name="Shimizu K.K."/>
        </authorList>
    </citation>
    <scope>NUCLEOTIDE SEQUENCE [LARGE SCALE GENOMIC DNA]</scope>
    <source>
        <strain evidence="2">214</strain>
    </source>
</reference>
<proteinExistence type="predicted"/>
<sequence>MSSPAIVSEAHEVWEQCRMLPIWKENGTRPQYGQWRTSWIAKLSLPWEVTNTKKFTIMDLTAKLELSHAQRCQLLEKYDELALDHELLKRGKELSDQQVAGLKDKIASLERDLAASKEICGKQKKSLEFAE</sequence>
<feature type="coiled-coil region" evidence="1">
    <location>
        <begin position="92"/>
        <end position="119"/>
    </location>
</feature>
<keyword evidence="3" id="KW-1185">Reference proteome</keyword>
<organism evidence="2 3">
    <name type="scientific">Rubroshorea leprosula</name>
    <dbReference type="NCBI Taxonomy" id="152421"/>
    <lineage>
        <taxon>Eukaryota</taxon>
        <taxon>Viridiplantae</taxon>
        <taxon>Streptophyta</taxon>
        <taxon>Embryophyta</taxon>
        <taxon>Tracheophyta</taxon>
        <taxon>Spermatophyta</taxon>
        <taxon>Magnoliopsida</taxon>
        <taxon>eudicotyledons</taxon>
        <taxon>Gunneridae</taxon>
        <taxon>Pentapetalae</taxon>
        <taxon>rosids</taxon>
        <taxon>malvids</taxon>
        <taxon>Malvales</taxon>
        <taxon>Dipterocarpaceae</taxon>
        <taxon>Rubroshorea</taxon>
    </lineage>
</organism>
<comment type="caution">
    <text evidence="2">The sequence shown here is derived from an EMBL/GenBank/DDBJ whole genome shotgun (WGS) entry which is preliminary data.</text>
</comment>
<dbReference type="Proteomes" id="UP001054252">
    <property type="component" value="Unassembled WGS sequence"/>
</dbReference>
<evidence type="ECO:0000313" key="2">
    <source>
        <dbReference type="EMBL" id="GKV14309.1"/>
    </source>
</evidence>
<evidence type="ECO:0000313" key="3">
    <source>
        <dbReference type="Proteomes" id="UP001054252"/>
    </source>
</evidence>
<dbReference type="EMBL" id="BPVZ01000040">
    <property type="protein sequence ID" value="GKV14309.1"/>
    <property type="molecule type" value="Genomic_DNA"/>
</dbReference>
<protein>
    <submittedName>
        <fullName evidence="2">Uncharacterized protein</fullName>
    </submittedName>
</protein>